<dbReference type="Proteomes" id="UP000761380">
    <property type="component" value="Unassembled WGS sequence"/>
</dbReference>
<name>A0A928A145_SELRU</name>
<reference evidence="4" key="1">
    <citation type="submission" date="2019-04" db="EMBL/GenBank/DDBJ databases">
        <title>Evolution of Biomass-Degrading Anaerobic Consortia Revealed by Metagenomics.</title>
        <authorList>
            <person name="Peng X."/>
        </authorList>
    </citation>
    <scope>NUCLEOTIDE SEQUENCE</scope>
    <source>
        <strain evidence="4">SIG240</strain>
    </source>
</reference>
<comment type="similarity">
    <text evidence="1">Belongs to the peptidase A24 family.</text>
</comment>
<evidence type="ECO:0000256" key="2">
    <source>
        <dbReference type="SAM" id="Phobius"/>
    </source>
</evidence>
<dbReference type="AlphaFoldDB" id="A0A928A145"/>
<dbReference type="Pfam" id="PF01478">
    <property type="entry name" value="Peptidase_A24"/>
    <property type="match status" value="1"/>
</dbReference>
<dbReference type="GO" id="GO:0006465">
    <property type="term" value="P:signal peptide processing"/>
    <property type="evidence" value="ECO:0007669"/>
    <property type="project" value="TreeGrafter"/>
</dbReference>
<feature type="transmembrane region" description="Helical" evidence="2">
    <location>
        <begin position="58"/>
        <end position="78"/>
    </location>
</feature>
<feature type="transmembrane region" description="Helical" evidence="2">
    <location>
        <begin position="90"/>
        <end position="109"/>
    </location>
</feature>
<feature type="transmembrane region" description="Helical" evidence="2">
    <location>
        <begin position="153"/>
        <end position="174"/>
    </location>
</feature>
<dbReference type="EMBL" id="SVBY01000023">
    <property type="protein sequence ID" value="MBE6092422.1"/>
    <property type="molecule type" value="Genomic_DNA"/>
</dbReference>
<evidence type="ECO:0000259" key="3">
    <source>
        <dbReference type="Pfam" id="PF01478"/>
    </source>
</evidence>
<proteinExistence type="inferred from homology"/>
<dbReference type="InterPro" id="IPR000045">
    <property type="entry name" value="Prepilin_IV_endopep_pep"/>
</dbReference>
<dbReference type="PANTHER" id="PTHR30487">
    <property type="entry name" value="TYPE 4 PREPILIN-LIKE PROTEINS LEADER PEPTIDE-PROCESSING ENZYME"/>
    <property type="match status" value="1"/>
</dbReference>
<feature type="transmembrane region" description="Helical" evidence="2">
    <location>
        <begin position="186"/>
        <end position="208"/>
    </location>
</feature>
<keyword evidence="2" id="KW-1133">Transmembrane helix</keyword>
<keyword evidence="2" id="KW-0472">Membrane</keyword>
<protein>
    <submittedName>
        <fullName evidence="4">Prepilin peptidase</fullName>
    </submittedName>
</protein>
<dbReference type="Gene3D" id="1.20.120.1220">
    <property type="match status" value="1"/>
</dbReference>
<organism evidence="4 5">
    <name type="scientific">Selenomonas ruminantium</name>
    <dbReference type="NCBI Taxonomy" id="971"/>
    <lineage>
        <taxon>Bacteria</taxon>
        <taxon>Bacillati</taxon>
        <taxon>Bacillota</taxon>
        <taxon>Negativicutes</taxon>
        <taxon>Selenomonadales</taxon>
        <taxon>Selenomonadaceae</taxon>
        <taxon>Selenomonas</taxon>
    </lineage>
</organism>
<feature type="domain" description="Prepilin type IV endopeptidase peptidase" evidence="3">
    <location>
        <begin position="67"/>
        <end position="169"/>
    </location>
</feature>
<comment type="caution">
    <text evidence="4">The sequence shown here is derived from an EMBL/GenBank/DDBJ whole genome shotgun (WGS) entry which is preliminary data.</text>
</comment>
<dbReference type="InterPro" id="IPR050882">
    <property type="entry name" value="Prepilin_peptidase/N-MTase"/>
</dbReference>
<dbReference type="GO" id="GO:0004190">
    <property type="term" value="F:aspartic-type endopeptidase activity"/>
    <property type="evidence" value="ECO:0007669"/>
    <property type="project" value="InterPro"/>
</dbReference>
<evidence type="ECO:0000313" key="4">
    <source>
        <dbReference type="EMBL" id="MBE6092422.1"/>
    </source>
</evidence>
<dbReference type="PANTHER" id="PTHR30487:SF0">
    <property type="entry name" value="PREPILIN LEADER PEPTIDASE_N-METHYLTRANSFERASE-RELATED"/>
    <property type="match status" value="1"/>
</dbReference>
<gene>
    <name evidence="4" type="ORF">E7201_04485</name>
</gene>
<accession>A0A928A145</accession>
<keyword evidence="2" id="KW-0812">Transmembrane</keyword>
<evidence type="ECO:0000256" key="1">
    <source>
        <dbReference type="ARBA" id="ARBA00005801"/>
    </source>
</evidence>
<evidence type="ECO:0000313" key="5">
    <source>
        <dbReference type="Proteomes" id="UP000761380"/>
    </source>
</evidence>
<sequence>MESEVCGLFALTIRQVSSVMNSKNGQEFPQSFDWSMWKDVRGNWCAFMVPMVLWAWELPVTEFCLFMVMAAVLVLIAIYDMRYGLIYDRLVLLLLLLSTIPLLFGHLAWETACAGALLGAGLLEGLRVLSGGGLGMGDVKLSVPLGMWLGWEDLLLCLLLSSVAGVLYGAWLFACRRLNRQTPLPFGPFLALGALAAFGWGVEIRAYVEVLLCS</sequence>
<dbReference type="GO" id="GO:0005886">
    <property type="term" value="C:plasma membrane"/>
    <property type="evidence" value="ECO:0007669"/>
    <property type="project" value="TreeGrafter"/>
</dbReference>